<dbReference type="Proteomes" id="UP000315295">
    <property type="component" value="Unassembled WGS sequence"/>
</dbReference>
<keyword evidence="2" id="KW-1185">Reference proteome</keyword>
<accession>A0A540KHF1</accession>
<dbReference type="AlphaFoldDB" id="A0A540KHF1"/>
<dbReference type="EMBL" id="VIEB01001286">
    <property type="protein sequence ID" value="TQD73432.1"/>
    <property type="molecule type" value="Genomic_DNA"/>
</dbReference>
<evidence type="ECO:0000313" key="2">
    <source>
        <dbReference type="Proteomes" id="UP000315295"/>
    </source>
</evidence>
<organism evidence="1 2">
    <name type="scientific">Malus baccata</name>
    <name type="common">Siberian crab apple</name>
    <name type="synonym">Pyrus baccata</name>
    <dbReference type="NCBI Taxonomy" id="106549"/>
    <lineage>
        <taxon>Eukaryota</taxon>
        <taxon>Viridiplantae</taxon>
        <taxon>Streptophyta</taxon>
        <taxon>Embryophyta</taxon>
        <taxon>Tracheophyta</taxon>
        <taxon>Spermatophyta</taxon>
        <taxon>Magnoliopsida</taxon>
        <taxon>eudicotyledons</taxon>
        <taxon>Gunneridae</taxon>
        <taxon>Pentapetalae</taxon>
        <taxon>rosids</taxon>
        <taxon>fabids</taxon>
        <taxon>Rosales</taxon>
        <taxon>Rosaceae</taxon>
        <taxon>Amygdaloideae</taxon>
        <taxon>Maleae</taxon>
        <taxon>Malus</taxon>
    </lineage>
</organism>
<name>A0A540KHF1_MALBA</name>
<protein>
    <submittedName>
        <fullName evidence="1">Uncharacterized protein</fullName>
    </submittedName>
</protein>
<proteinExistence type="predicted"/>
<sequence>MFVDKHLSNSLHSNQSTRVFLKRITFDNVVDDDDDRDVHKHSILSSIEDINVPLSMSLEIGDDQSLGVIGYCDGIICVAPPNPSKCVLWVWRGRRTLNWTSCEEVEKKLIKRQCSWLHHYYGHSLPQWCSLSPSFTTTRELSYLCGRQSPPLIPYNYTTFKLKIERGVCDYSNTTSAHENIFVVYDIYPPHSG</sequence>
<evidence type="ECO:0000313" key="1">
    <source>
        <dbReference type="EMBL" id="TQD73432.1"/>
    </source>
</evidence>
<reference evidence="1 2" key="1">
    <citation type="journal article" date="2019" name="G3 (Bethesda)">
        <title>Sequencing of a Wild Apple (Malus baccata) Genome Unravels the Differences Between Cultivated and Wild Apple Species Regarding Disease Resistance and Cold Tolerance.</title>
        <authorList>
            <person name="Chen X."/>
        </authorList>
    </citation>
    <scope>NUCLEOTIDE SEQUENCE [LARGE SCALE GENOMIC DNA]</scope>
    <source>
        <strain evidence="2">cv. Shandingzi</strain>
        <tissue evidence="1">Leaves</tissue>
    </source>
</reference>
<gene>
    <name evidence="1" type="ORF">C1H46_041018</name>
</gene>
<comment type="caution">
    <text evidence="1">The sequence shown here is derived from an EMBL/GenBank/DDBJ whole genome shotgun (WGS) entry which is preliminary data.</text>
</comment>